<reference evidence="2 3" key="1">
    <citation type="submission" date="2023-02" db="EMBL/GenBank/DDBJ databases">
        <authorList>
            <person name="Mo P."/>
        </authorList>
    </citation>
    <scope>NUCLEOTIDE SEQUENCE [LARGE SCALE GENOMIC DNA]</scope>
    <source>
        <strain evidence="2 3">HUAS 3</strain>
    </source>
</reference>
<name>A0ABY7ZN13_9ACTN</name>
<gene>
    <name evidence="2" type="ORF">PVK37_24550</name>
</gene>
<feature type="compositionally biased region" description="Low complexity" evidence="1">
    <location>
        <begin position="23"/>
        <end position="36"/>
    </location>
</feature>
<sequence>MTDSATAPGQPIRKLSFFGSGSRPPRTITTPHRTYPVARAEPPADGAPTGDAPAGCMFRRPGCPCGVPF</sequence>
<organism evidence="2 3">
    <name type="scientific">Micromonospora cathayae</name>
    <dbReference type="NCBI Taxonomy" id="3028804"/>
    <lineage>
        <taxon>Bacteria</taxon>
        <taxon>Bacillati</taxon>
        <taxon>Actinomycetota</taxon>
        <taxon>Actinomycetes</taxon>
        <taxon>Micromonosporales</taxon>
        <taxon>Micromonosporaceae</taxon>
        <taxon>Micromonospora</taxon>
    </lineage>
</organism>
<dbReference type="EMBL" id="CP118615">
    <property type="protein sequence ID" value="WDZ83607.1"/>
    <property type="molecule type" value="Genomic_DNA"/>
</dbReference>
<proteinExistence type="predicted"/>
<evidence type="ECO:0000313" key="3">
    <source>
        <dbReference type="Proteomes" id="UP001219605"/>
    </source>
</evidence>
<keyword evidence="3" id="KW-1185">Reference proteome</keyword>
<accession>A0ABY7ZN13</accession>
<evidence type="ECO:0000256" key="1">
    <source>
        <dbReference type="SAM" id="MobiDB-lite"/>
    </source>
</evidence>
<protein>
    <submittedName>
        <fullName evidence="2">Uncharacterized protein</fullName>
    </submittedName>
</protein>
<dbReference type="Proteomes" id="UP001219605">
    <property type="component" value="Chromosome"/>
</dbReference>
<feature type="region of interest" description="Disordered" evidence="1">
    <location>
        <begin position="1"/>
        <end position="52"/>
    </location>
</feature>
<evidence type="ECO:0000313" key="2">
    <source>
        <dbReference type="EMBL" id="WDZ83607.1"/>
    </source>
</evidence>
<feature type="compositionally biased region" description="Low complexity" evidence="1">
    <location>
        <begin position="43"/>
        <end position="52"/>
    </location>
</feature>
<dbReference type="RefSeq" id="WP_275030165.1">
    <property type="nucleotide sequence ID" value="NZ_CP118615.1"/>
</dbReference>